<keyword evidence="2" id="KW-1185">Reference proteome</keyword>
<evidence type="ECO:0000313" key="2">
    <source>
        <dbReference type="Proteomes" id="UP000054166"/>
    </source>
</evidence>
<dbReference type="InParanoid" id="A0A0C3BEE3"/>
<evidence type="ECO:0000313" key="1">
    <source>
        <dbReference type="EMBL" id="KIM84673.1"/>
    </source>
</evidence>
<dbReference type="AlphaFoldDB" id="A0A0C3BEE3"/>
<name>A0A0C3BEE3_PILCF</name>
<sequence length="162" mass="18429">MKQSSGPCCRYLCARPLFSYSVSSLYAVTSNHELCGSSFSCHSLRPIDYVCNFLIWTKQGQCHQCTIYRDPDVLSLSHESICGTPPEAFFTRVTSVGCFSVNFGFYTYSIKPRADQVTFSLPSHLYLASSRLRMQSVCFKFCAECCELHLLQDTRINFNYDV</sequence>
<dbReference type="Proteomes" id="UP000054166">
    <property type="component" value="Unassembled WGS sequence"/>
</dbReference>
<reference evidence="1 2" key="1">
    <citation type="submission" date="2014-04" db="EMBL/GenBank/DDBJ databases">
        <authorList>
            <consortium name="DOE Joint Genome Institute"/>
            <person name="Kuo A."/>
            <person name="Tarkka M."/>
            <person name="Buscot F."/>
            <person name="Kohler A."/>
            <person name="Nagy L.G."/>
            <person name="Floudas D."/>
            <person name="Copeland A."/>
            <person name="Barry K.W."/>
            <person name="Cichocki N."/>
            <person name="Veneault-Fourrey C."/>
            <person name="LaButti K."/>
            <person name="Lindquist E.A."/>
            <person name="Lipzen A."/>
            <person name="Lundell T."/>
            <person name="Morin E."/>
            <person name="Murat C."/>
            <person name="Sun H."/>
            <person name="Tunlid A."/>
            <person name="Henrissat B."/>
            <person name="Grigoriev I.V."/>
            <person name="Hibbett D.S."/>
            <person name="Martin F."/>
            <person name="Nordberg H.P."/>
            <person name="Cantor M.N."/>
            <person name="Hua S.X."/>
        </authorList>
    </citation>
    <scope>NUCLEOTIDE SEQUENCE [LARGE SCALE GENOMIC DNA]</scope>
    <source>
        <strain evidence="1 2">F 1598</strain>
    </source>
</reference>
<gene>
    <name evidence="1" type="ORF">PILCRDRAFT_392655</name>
</gene>
<accession>A0A0C3BEE3</accession>
<protein>
    <submittedName>
        <fullName evidence="1">Uncharacterized protein</fullName>
    </submittedName>
</protein>
<proteinExistence type="predicted"/>
<organism evidence="1 2">
    <name type="scientific">Piloderma croceum (strain F 1598)</name>
    <dbReference type="NCBI Taxonomy" id="765440"/>
    <lineage>
        <taxon>Eukaryota</taxon>
        <taxon>Fungi</taxon>
        <taxon>Dikarya</taxon>
        <taxon>Basidiomycota</taxon>
        <taxon>Agaricomycotina</taxon>
        <taxon>Agaricomycetes</taxon>
        <taxon>Agaricomycetidae</taxon>
        <taxon>Atheliales</taxon>
        <taxon>Atheliaceae</taxon>
        <taxon>Piloderma</taxon>
    </lineage>
</organism>
<reference evidence="2" key="2">
    <citation type="submission" date="2015-01" db="EMBL/GenBank/DDBJ databases">
        <title>Evolutionary Origins and Diversification of the Mycorrhizal Mutualists.</title>
        <authorList>
            <consortium name="DOE Joint Genome Institute"/>
            <consortium name="Mycorrhizal Genomics Consortium"/>
            <person name="Kohler A."/>
            <person name="Kuo A."/>
            <person name="Nagy L.G."/>
            <person name="Floudas D."/>
            <person name="Copeland A."/>
            <person name="Barry K.W."/>
            <person name="Cichocki N."/>
            <person name="Veneault-Fourrey C."/>
            <person name="LaButti K."/>
            <person name="Lindquist E.A."/>
            <person name="Lipzen A."/>
            <person name="Lundell T."/>
            <person name="Morin E."/>
            <person name="Murat C."/>
            <person name="Riley R."/>
            <person name="Ohm R."/>
            <person name="Sun H."/>
            <person name="Tunlid A."/>
            <person name="Henrissat B."/>
            <person name="Grigoriev I.V."/>
            <person name="Hibbett D.S."/>
            <person name="Martin F."/>
        </authorList>
    </citation>
    <scope>NUCLEOTIDE SEQUENCE [LARGE SCALE GENOMIC DNA]</scope>
    <source>
        <strain evidence="2">F 1598</strain>
    </source>
</reference>
<dbReference type="HOGENOM" id="CLU_1636033_0_0_1"/>
<dbReference type="EMBL" id="KN832987">
    <property type="protein sequence ID" value="KIM84673.1"/>
    <property type="molecule type" value="Genomic_DNA"/>
</dbReference>